<evidence type="ECO:0000313" key="2">
    <source>
        <dbReference type="EMBL" id="QDV24476.1"/>
    </source>
</evidence>
<organism evidence="2 3">
    <name type="scientific">Aureliella helgolandensis</name>
    <dbReference type="NCBI Taxonomy" id="2527968"/>
    <lineage>
        <taxon>Bacteria</taxon>
        <taxon>Pseudomonadati</taxon>
        <taxon>Planctomycetota</taxon>
        <taxon>Planctomycetia</taxon>
        <taxon>Pirellulales</taxon>
        <taxon>Pirellulaceae</taxon>
        <taxon>Aureliella</taxon>
    </lineage>
</organism>
<dbReference type="Pfam" id="PF05544">
    <property type="entry name" value="Pro_racemase"/>
    <property type="match status" value="1"/>
</dbReference>
<dbReference type="PANTHER" id="PTHR33442:SF1">
    <property type="entry name" value="TRANS-3-HYDROXY-L-PROLINE DEHYDRATASE"/>
    <property type="match status" value="1"/>
</dbReference>
<dbReference type="PIRSF" id="PIRSF029792">
    <property type="entry name" value="Pro_racemase"/>
    <property type="match status" value="1"/>
</dbReference>
<keyword evidence="3" id="KW-1185">Reference proteome</keyword>
<dbReference type="RefSeq" id="WP_145078156.1">
    <property type="nucleotide sequence ID" value="NZ_CP036298.1"/>
</dbReference>
<dbReference type="OrthoDB" id="181267at2"/>
<protein>
    <submittedName>
        <fullName evidence="2">4-hydroxyproline epimerase</fullName>
        <ecNumber evidence="2">5.1.1.8</ecNumber>
    </submittedName>
</protein>
<dbReference type="PANTHER" id="PTHR33442">
    <property type="entry name" value="TRANS-3-HYDROXY-L-PROLINE DEHYDRATASE"/>
    <property type="match status" value="1"/>
</dbReference>
<dbReference type="Gene3D" id="3.10.310.10">
    <property type="entry name" value="Diaminopimelate Epimerase, Chain A, domain 1"/>
    <property type="match status" value="2"/>
</dbReference>
<dbReference type="EC" id="5.1.1.8" evidence="2"/>
<dbReference type="SFLD" id="SFLDS00028">
    <property type="entry name" value="Proline_Racemase"/>
    <property type="match status" value="1"/>
</dbReference>
<dbReference type="GO" id="GO:0047580">
    <property type="term" value="F:4-hydroxyproline epimerase activity"/>
    <property type="evidence" value="ECO:0007669"/>
    <property type="project" value="UniProtKB-EC"/>
</dbReference>
<dbReference type="KEGG" id="ahel:Q31a_27940"/>
<keyword evidence="2" id="KW-0413">Isomerase</keyword>
<sequence>MQRIEFVDTHTGGEPTRIIVESPIRFAGTTLAERKVEFHQKFDDFRRAMVCEPRGNDVLVGALLTPPLDRSCGAGVLFFNNIGVLGMCGHGTMGVAVALHHLGRIAPGQHRLETPVGVVPFELGSHGRVTLQNVPCYRFRRNVPLVLPDGREVHGDIAWGGNWFFLCQDHGLRIGLDNQPQLDALARSIRSALQQQQITGRNGEEIDHVELIGPSSSTSVADSRNYVLCPGGAYDRSPCGTGTSAKIACLAADGTLPPDGLYRQQSIVGSVFEATYKHLHPEHSESLDTSGQLAALRPIVPSITGTAFITGAGQLLLDPQDPFCMGIQHG</sequence>
<reference evidence="2 3" key="1">
    <citation type="submission" date="2019-02" db="EMBL/GenBank/DDBJ databases">
        <title>Deep-cultivation of Planctomycetes and their phenomic and genomic characterization uncovers novel biology.</title>
        <authorList>
            <person name="Wiegand S."/>
            <person name="Jogler M."/>
            <person name="Boedeker C."/>
            <person name="Pinto D."/>
            <person name="Vollmers J."/>
            <person name="Rivas-Marin E."/>
            <person name="Kohn T."/>
            <person name="Peeters S.H."/>
            <person name="Heuer A."/>
            <person name="Rast P."/>
            <person name="Oberbeckmann S."/>
            <person name="Bunk B."/>
            <person name="Jeske O."/>
            <person name="Meyerdierks A."/>
            <person name="Storesund J.E."/>
            <person name="Kallscheuer N."/>
            <person name="Luecker S."/>
            <person name="Lage O.M."/>
            <person name="Pohl T."/>
            <person name="Merkel B.J."/>
            <person name="Hornburger P."/>
            <person name="Mueller R.-W."/>
            <person name="Bruemmer F."/>
            <person name="Labrenz M."/>
            <person name="Spormann A.M."/>
            <person name="Op den Camp H."/>
            <person name="Overmann J."/>
            <person name="Amann R."/>
            <person name="Jetten M.S.M."/>
            <person name="Mascher T."/>
            <person name="Medema M.H."/>
            <person name="Devos D.P."/>
            <person name="Kaster A.-K."/>
            <person name="Ovreas L."/>
            <person name="Rohde M."/>
            <person name="Galperin M.Y."/>
            <person name="Jogler C."/>
        </authorList>
    </citation>
    <scope>NUCLEOTIDE SEQUENCE [LARGE SCALE GENOMIC DNA]</scope>
    <source>
        <strain evidence="2 3">Q31a</strain>
    </source>
</reference>
<dbReference type="SUPFAM" id="SSF54506">
    <property type="entry name" value="Diaminopimelate epimerase-like"/>
    <property type="match status" value="1"/>
</dbReference>
<accession>A0A518G7B1</accession>
<proteinExistence type="inferred from homology"/>
<name>A0A518G7B1_9BACT</name>
<evidence type="ECO:0000313" key="3">
    <source>
        <dbReference type="Proteomes" id="UP000318017"/>
    </source>
</evidence>
<gene>
    <name evidence="2" type="ORF">Q31a_27940</name>
</gene>
<dbReference type="Proteomes" id="UP000318017">
    <property type="component" value="Chromosome"/>
</dbReference>
<comment type="similarity">
    <text evidence="1">Belongs to the proline racemase family.</text>
</comment>
<dbReference type="AlphaFoldDB" id="A0A518G7B1"/>
<dbReference type="EMBL" id="CP036298">
    <property type="protein sequence ID" value="QDV24476.1"/>
    <property type="molecule type" value="Genomic_DNA"/>
</dbReference>
<dbReference type="InterPro" id="IPR008794">
    <property type="entry name" value="Pro_racemase_fam"/>
</dbReference>
<evidence type="ECO:0000256" key="1">
    <source>
        <dbReference type="ARBA" id="ARBA00007529"/>
    </source>
</evidence>